<dbReference type="PANTHER" id="PTHR43245:SF13">
    <property type="entry name" value="UDP-D-APIOSE_UDP-D-XYLOSE SYNTHASE 2"/>
    <property type="match status" value="1"/>
</dbReference>
<evidence type="ECO:0000313" key="2">
    <source>
        <dbReference type="EMBL" id="SUS04144.1"/>
    </source>
</evidence>
<sequence>MLITGGKWRRPELFLVTGGCGFIGSHLVEVLCARGSHVRVLDDLSTGKRANVPALTEVIEGDVADPAAVAHAMSDVDACFHLAAVASVARSTTDWVGTSRINLGGTVNVLDAARCAREAPIPVVFASSAAVYGNPGVPLLRESQETVPLSPYGADKRASELHAAVATQLHNVPCVGLRFFNVYGPRQDPSSPYSGVISRFADALARNSTIEIFGDGEQVRDFVFVHDVVDALMKAMERAGQGESGICNVCTGRATSIRELALNVGRAAGTDVGMNLLPPRPGDIRQSVGDPTKARDMLRWQSRTSLEAGLKTTLTWYHECLQH</sequence>
<dbReference type="Gene3D" id="3.90.25.10">
    <property type="entry name" value="UDP-galactose 4-epimerase, domain 1"/>
    <property type="match status" value="1"/>
</dbReference>
<dbReference type="Pfam" id="PF01370">
    <property type="entry name" value="Epimerase"/>
    <property type="match status" value="1"/>
</dbReference>
<dbReference type="Gene3D" id="3.40.50.720">
    <property type="entry name" value="NAD(P)-binding Rossmann-like Domain"/>
    <property type="match status" value="1"/>
</dbReference>
<proteinExistence type="predicted"/>
<protein>
    <submittedName>
        <fullName evidence="2">Epimerase</fullName>
    </submittedName>
</protein>
<dbReference type="PANTHER" id="PTHR43245">
    <property type="entry name" value="BIFUNCTIONAL POLYMYXIN RESISTANCE PROTEIN ARNA"/>
    <property type="match status" value="1"/>
</dbReference>
<feature type="domain" description="NAD-dependent epimerase/dehydratase" evidence="1">
    <location>
        <begin position="15"/>
        <end position="249"/>
    </location>
</feature>
<dbReference type="EMBL" id="UIDG01000024">
    <property type="protein sequence ID" value="SUS04144.1"/>
    <property type="molecule type" value="Genomic_DNA"/>
</dbReference>
<accession>A0A380TAK5</accession>
<name>A0A380TAK5_9ZZZZ</name>
<reference evidence="2" key="1">
    <citation type="submission" date="2018-07" db="EMBL/GenBank/DDBJ databases">
        <authorList>
            <person name="Quirk P.G."/>
            <person name="Krulwich T.A."/>
        </authorList>
    </citation>
    <scope>NUCLEOTIDE SEQUENCE</scope>
</reference>
<dbReference type="SUPFAM" id="SSF51735">
    <property type="entry name" value="NAD(P)-binding Rossmann-fold domains"/>
    <property type="match status" value="1"/>
</dbReference>
<organism evidence="2">
    <name type="scientific">metagenome</name>
    <dbReference type="NCBI Taxonomy" id="256318"/>
    <lineage>
        <taxon>unclassified sequences</taxon>
        <taxon>metagenomes</taxon>
    </lineage>
</organism>
<dbReference type="InterPro" id="IPR001509">
    <property type="entry name" value="Epimerase_deHydtase"/>
</dbReference>
<dbReference type="InterPro" id="IPR036291">
    <property type="entry name" value="NAD(P)-bd_dom_sf"/>
</dbReference>
<gene>
    <name evidence="2" type="ORF">DF3PB_120011</name>
</gene>
<dbReference type="InterPro" id="IPR050177">
    <property type="entry name" value="Lipid_A_modif_metabolic_enz"/>
</dbReference>
<dbReference type="AlphaFoldDB" id="A0A380TAK5"/>
<evidence type="ECO:0000259" key="1">
    <source>
        <dbReference type="Pfam" id="PF01370"/>
    </source>
</evidence>